<accession>A0A392SUA6</accession>
<dbReference type="GO" id="GO:0000145">
    <property type="term" value="C:exocyst"/>
    <property type="evidence" value="ECO:0007669"/>
    <property type="project" value="InterPro"/>
</dbReference>
<dbReference type="PANTHER" id="PTHR12542:SF96">
    <property type="entry name" value="EXOCYST COMPLEX COMPONENT EXO70B1"/>
    <property type="match status" value="1"/>
</dbReference>
<keyword evidence="3" id="KW-1185">Reference proteome</keyword>
<evidence type="ECO:0000256" key="1">
    <source>
        <dbReference type="SAM" id="MobiDB-lite"/>
    </source>
</evidence>
<dbReference type="PANTHER" id="PTHR12542">
    <property type="entry name" value="EXOCYST COMPLEX PROTEIN EXO70"/>
    <property type="match status" value="1"/>
</dbReference>
<feature type="non-terminal residue" evidence="2">
    <location>
        <position position="98"/>
    </location>
</feature>
<evidence type="ECO:0000313" key="2">
    <source>
        <dbReference type="EMBL" id="MCI51625.1"/>
    </source>
</evidence>
<proteinExistence type="predicted"/>
<name>A0A392SUA6_9FABA</name>
<organism evidence="2 3">
    <name type="scientific">Trifolium medium</name>
    <dbReference type="NCBI Taxonomy" id="97028"/>
    <lineage>
        <taxon>Eukaryota</taxon>
        <taxon>Viridiplantae</taxon>
        <taxon>Streptophyta</taxon>
        <taxon>Embryophyta</taxon>
        <taxon>Tracheophyta</taxon>
        <taxon>Spermatophyta</taxon>
        <taxon>Magnoliopsida</taxon>
        <taxon>eudicotyledons</taxon>
        <taxon>Gunneridae</taxon>
        <taxon>Pentapetalae</taxon>
        <taxon>rosids</taxon>
        <taxon>fabids</taxon>
        <taxon>Fabales</taxon>
        <taxon>Fabaceae</taxon>
        <taxon>Papilionoideae</taxon>
        <taxon>50 kb inversion clade</taxon>
        <taxon>NPAAA clade</taxon>
        <taxon>Hologalegina</taxon>
        <taxon>IRL clade</taxon>
        <taxon>Trifolieae</taxon>
        <taxon>Trifolium</taxon>
    </lineage>
</organism>
<protein>
    <submittedName>
        <fullName evidence="2">Exocyst complex component EXO70B1-like</fullName>
    </submittedName>
</protein>
<dbReference type="AlphaFoldDB" id="A0A392SUA6"/>
<dbReference type="EMBL" id="LXQA010434787">
    <property type="protein sequence ID" value="MCI51625.1"/>
    <property type="molecule type" value="Genomic_DNA"/>
</dbReference>
<dbReference type="SUPFAM" id="SSF74788">
    <property type="entry name" value="Cullin repeat-like"/>
    <property type="match status" value="1"/>
</dbReference>
<feature type="non-terminal residue" evidence="2">
    <location>
        <position position="1"/>
    </location>
</feature>
<reference evidence="2 3" key="1">
    <citation type="journal article" date="2018" name="Front. Plant Sci.">
        <title>Red Clover (Trifolium pratense) and Zigzag Clover (T. medium) - A Picture of Genomic Similarities and Differences.</title>
        <authorList>
            <person name="Dluhosova J."/>
            <person name="Istvanek J."/>
            <person name="Nedelnik J."/>
            <person name="Repkova J."/>
        </authorList>
    </citation>
    <scope>NUCLEOTIDE SEQUENCE [LARGE SCALE GENOMIC DNA]</scope>
    <source>
        <strain evidence="3">cv. 10/8</strain>
        <tissue evidence="2">Leaf</tissue>
    </source>
</reference>
<evidence type="ECO:0000313" key="3">
    <source>
        <dbReference type="Proteomes" id="UP000265520"/>
    </source>
</evidence>
<dbReference type="InterPro" id="IPR004140">
    <property type="entry name" value="Exo70"/>
</dbReference>
<comment type="caution">
    <text evidence="2">The sequence shown here is derived from an EMBL/GenBank/DDBJ whole genome shotgun (WGS) entry which is preliminary data.</text>
</comment>
<feature type="compositionally biased region" description="Acidic residues" evidence="1">
    <location>
        <begin position="9"/>
        <end position="19"/>
    </location>
</feature>
<sequence>GNLSNLPFDSEEEDEEIDDEVRNGGEEEDLIPVAMPVTDYDIVIDALPSATINDLHEIAKRMVAGGFGKECSHVYSSGRREFLEESLSRLGLQKLSIE</sequence>
<feature type="region of interest" description="Disordered" evidence="1">
    <location>
        <begin position="1"/>
        <end position="27"/>
    </location>
</feature>
<dbReference type="Proteomes" id="UP000265520">
    <property type="component" value="Unassembled WGS sequence"/>
</dbReference>
<dbReference type="InterPro" id="IPR016159">
    <property type="entry name" value="Cullin_repeat-like_dom_sf"/>
</dbReference>
<dbReference type="Gene3D" id="1.20.1280.170">
    <property type="entry name" value="Exocyst complex component Exo70"/>
    <property type="match status" value="1"/>
</dbReference>
<dbReference type="GO" id="GO:0006887">
    <property type="term" value="P:exocytosis"/>
    <property type="evidence" value="ECO:0007669"/>
    <property type="project" value="InterPro"/>
</dbReference>